<evidence type="ECO:0000256" key="1">
    <source>
        <dbReference type="SAM" id="MobiDB-lite"/>
    </source>
</evidence>
<dbReference type="AlphaFoldDB" id="A0A8X6PU54"/>
<dbReference type="Proteomes" id="UP000887013">
    <property type="component" value="Unassembled WGS sequence"/>
</dbReference>
<feature type="region of interest" description="Disordered" evidence="1">
    <location>
        <begin position="42"/>
        <end position="63"/>
    </location>
</feature>
<protein>
    <submittedName>
        <fullName evidence="2">Uncharacterized protein</fullName>
    </submittedName>
</protein>
<proteinExistence type="predicted"/>
<feature type="non-terminal residue" evidence="2">
    <location>
        <position position="1"/>
    </location>
</feature>
<gene>
    <name evidence="2" type="ORF">NPIL_670961</name>
</gene>
<evidence type="ECO:0000313" key="3">
    <source>
        <dbReference type="Proteomes" id="UP000887013"/>
    </source>
</evidence>
<reference evidence="2" key="1">
    <citation type="submission" date="2020-08" db="EMBL/GenBank/DDBJ databases">
        <title>Multicomponent nature underlies the extraordinary mechanical properties of spider dragline silk.</title>
        <authorList>
            <person name="Kono N."/>
            <person name="Nakamura H."/>
            <person name="Mori M."/>
            <person name="Yoshida Y."/>
            <person name="Ohtoshi R."/>
            <person name="Malay A.D."/>
            <person name="Moran D.A.P."/>
            <person name="Tomita M."/>
            <person name="Numata K."/>
            <person name="Arakawa K."/>
        </authorList>
    </citation>
    <scope>NUCLEOTIDE SEQUENCE</scope>
</reference>
<accession>A0A8X6PU54</accession>
<evidence type="ECO:0000313" key="2">
    <source>
        <dbReference type="EMBL" id="GFT81418.1"/>
    </source>
</evidence>
<name>A0A8X6PU54_NEPPI</name>
<comment type="caution">
    <text evidence="2">The sequence shown here is derived from an EMBL/GenBank/DDBJ whole genome shotgun (WGS) entry which is preliminary data.</text>
</comment>
<sequence>MCLFSIVKSDLNISYPPTSSGNTSTLHVTRSSEELLLRSYIIDEEPSDRRPTHTSTEMADEQP</sequence>
<organism evidence="2 3">
    <name type="scientific">Nephila pilipes</name>
    <name type="common">Giant wood spider</name>
    <name type="synonym">Nephila maculata</name>
    <dbReference type="NCBI Taxonomy" id="299642"/>
    <lineage>
        <taxon>Eukaryota</taxon>
        <taxon>Metazoa</taxon>
        <taxon>Ecdysozoa</taxon>
        <taxon>Arthropoda</taxon>
        <taxon>Chelicerata</taxon>
        <taxon>Arachnida</taxon>
        <taxon>Araneae</taxon>
        <taxon>Araneomorphae</taxon>
        <taxon>Entelegynae</taxon>
        <taxon>Araneoidea</taxon>
        <taxon>Nephilidae</taxon>
        <taxon>Nephila</taxon>
    </lineage>
</organism>
<keyword evidence="3" id="KW-1185">Reference proteome</keyword>
<dbReference type="EMBL" id="BMAW01023159">
    <property type="protein sequence ID" value="GFT81418.1"/>
    <property type="molecule type" value="Genomic_DNA"/>
</dbReference>